<dbReference type="CDD" id="cd04622">
    <property type="entry name" value="CBS_pair_HRP1_like"/>
    <property type="match status" value="1"/>
</dbReference>
<dbReference type="PANTHER" id="PTHR43080:SF2">
    <property type="entry name" value="CBS DOMAIN-CONTAINING PROTEIN"/>
    <property type="match status" value="1"/>
</dbReference>
<keyword evidence="5" id="KW-1185">Reference proteome</keyword>
<evidence type="ECO:0000259" key="3">
    <source>
        <dbReference type="PROSITE" id="PS51371"/>
    </source>
</evidence>
<comment type="caution">
    <text evidence="4">The sequence shown here is derived from an EMBL/GenBank/DDBJ whole genome shotgun (WGS) entry which is preliminary data.</text>
</comment>
<reference evidence="4 5" key="1">
    <citation type="submission" date="2024-06" db="EMBL/GenBank/DDBJ databases">
        <title>Genomic Encyclopedia of Type Strains, Phase IV (KMG-IV): sequencing the most valuable type-strain genomes for metagenomic binning, comparative biology and taxonomic classification.</title>
        <authorList>
            <person name="Goeker M."/>
        </authorList>
    </citation>
    <scope>NUCLEOTIDE SEQUENCE [LARGE SCALE GENOMIC DNA]</scope>
    <source>
        <strain evidence="4 5">DSM 17809</strain>
    </source>
</reference>
<dbReference type="Proteomes" id="UP001549110">
    <property type="component" value="Unassembled WGS sequence"/>
</dbReference>
<dbReference type="PANTHER" id="PTHR43080">
    <property type="entry name" value="CBS DOMAIN-CONTAINING PROTEIN CBSX3, MITOCHONDRIAL"/>
    <property type="match status" value="1"/>
</dbReference>
<evidence type="ECO:0000313" key="4">
    <source>
        <dbReference type="EMBL" id="MET3527693.1"/>
    </source>
</evidence>
<dbReference type="SUPFAM" id="SSF54631">
    <property type="entry name" value="CBS-domain pair"/>
    <property type="match status" value="1"/>
</dbReference>
<dbReference type="Pfam" id="PF00571">
    <property type="entry name" value="CBS"/>
    <property type="match status" value="2"/>
</dbReference>
<evidence type="ECO:0000256" key="2">
    <source>
        <dbReference type="PROSITE-ProRule" id="PRU00703"/>
    </source>
</evidence>
<organism evidence="4 5">
    <name type="scientific">Phenylobacterium koreense</name>
    <dbReference type="NCBI Taxonomy" id="266125"/>
    <lineage>
        <taxon>Bacteria</taxon>
        <taxon>Pseudomonadati</taxon>
        <taxon>Pseudomonadota</taxon>
        <taxon>Alphaproteobacteria</taxon>
        <taxon>Caulobacterales</taxon>
        <taxon>Caulobacteraceae</taxon>
        <taxon>Phenylobacterium</taxon>
    </lineage>
</organism>
<dbReference type="PROSITE" id="PS51371">
    <property type="entry name" value="CBS"/>
    <property type="match status" value="2"/>
</dbReference>
<accession>A0ABV2EKV1</accession>
<dbReference type="InterPro" id="IPR046342">
    <property type="entry name" value="CBS_dom_sf"/>
</dbReference>
<evidence type="ECO:0000256" key="1">
    <source>
        <dbReference type="ARBA" id="ARBA00023122"/>
    </source>
</evidence>
<feature type="domain" description="CBS" evidence="3">
    <location>
        <begin position="71"/>
        <end position="130"/>
    </location>
</feature>
<gene>
    <name evidence="4" type="ORF">ABID41_002811</name>
</gene>
<dbReference type="Gene3D" id="3.10.580.10">
    <property type="entry name" value="CBS-domain"/>
    <property type="match status" value="1"/>
</dbReference>
<protein>
    <submittedName>
        <fullName evidence="4">CBS domain-containing protein</fullName>
    </submittedName>
</protein>
<evidence type="ECO:0000313" key="5">
    <source>
        <dbReference type="Proteomes" id="UP001549110"/>
    </source>
</evidence>
<name>A0ABV2EKV1_9CAUL</name>
<dbReference type="SMART" id="SM00116">
    <property type="entry name" value="CBS"/>
    <property type="match status" value="2"/>
</dbReference>
<proteinExistence type="predicted"/>
<sequence length="145" mass="15640">MKVSDCMTRNVKMANPGETLQDAARTMADLDAGILPVSEGDRLVGMITDRDIAVRGVATGKGPQAQVKDVMSREVRYCFEDDDSEAVLQNMSDIQVRRLPVLNRDKRLVGIVSIADLASISQAARTGEALGGISRPGGEHSQTFH</sequence>
<dbReference type="InterPro" id="IPR000644">
    <property type="entry name" value="CBS_dom"/>
</dbReference>
<dbReference type="InterPro" id="IPR051257">
    <property type="entry name" value="Diverse_CBS-Domain"/>
</dbReference>
<dbReference type="EMBL" id="JBEPLU010000002">
    <property type="protein sequence ID" value="MET3527693.1"/>
    <property type="molecule type" value="Genomic_DNA"/>
</dbReference>
<keyword evidence="1 2" id="KW-0129">CBS domain</keyword>
<feature type="domain" description="CBS" evidence="3">
    <location>
        <begin position="7"/>
        <end position="64"/>
    </location>
</feature>